<evidence type="ECO:0000256" key="8">
    <source>
        <dbReference type="SAM" id="Coils"/>
    </source>
</evidence>
<dbReference type="EC" id="2.7.11.1" evidence="1"/>
<dbReference type="InterPro" id="IPR013320">
    <property type="entry name" value="ConA-like_dom_sf"/>
</dbReference>
<keyword evidence="8" id="KW-0175">Coiled coil</keyword>
<evidence type="ECO:0000256" key="1">
    <source>
        <dbReference type="ARBA" id="ARBA00012513"/>
    </source>
</evidence>
<dbReference type="InterPro" id="IPR000719">
    <property type="entry name" value="Prot_kinase_dom"/>
</dbReference>
<dbReference type="FunFam" id="1.10.510.10:FF:000021">
    <property type="entry name" value="Serine/threonine protein kinase"/>
    <property type="match status" value="1"/>
</dbReference>
<keyword evidence="4 7" id="KW-0547">Nucleotide-binding</keyword>
<dbReference type="SUPFAM" id="SSF56112">
    <property type="entry name" value="Protein kinase-like (PK-like)"/>
    <property type="match status" value="1"/>
</dbReference>
<keyword evidence="5 10" id="KW-0418">Kinase</keyword>
<dbReference type="EMBL" id="AP019860">
    <property type="protein sequence ID" value="BBM85543.1"/>
    <property type="molecule type" value="Genomic_DNA"/>
</dbReference>
<gene>
    <name evidence="10" type="ORF">UABAM_03913</name>
</gene>
<evidence type="ECO:0000256" key="2">
    <source>
        <dbReference type="ARBA" id="ARBA00022527"/>
    </source>
</evidence>
<feature type="binding site" evidence="7">
    <location>
        <position position="98"/>
    </location>
    <ligand>
        <name>ATP</name>
        <dbReference type="ChEBI" id="CHEBI:30616"/>
    </ligand>
</feature>
<dbReference type="GO" id="GO:0004674">
    <property type="term" value="F:protein serine/threonine kinase activity"/>
    <property type="evidence" value="ECO:0007669"/>
    <property type="project" value="UniProtKB-KW"/>
</dbReference>
<keyword evidence="2" id="KW-0723">Serine/threonine-protein kinase</keyword>
<dbReference type="InterPro" id="IPR008271">
    <property type="entry name" value="Ser/Thr_kinase_AS"/>
</dbReference>
<dbReference type="GO" id="GO:0005524">
    <property type="term" value="F:ATP binding"/>
    <property type="evidence" value="ECO:0007669"/>
    <property type="project" value="UniProtKB-UniRule"/>
</dbReference>
<dbReference type="KEGG" id="uam:UABAM_03913"/>
<evidence type="ECO:0000256" key="4">
    <source>
        <dbReference type="ARBA" id="ARBA00022741"/>
    </source>
</evidence>
<dbReference type="Proteomes" id="UP000326354">
    <property type="component" value="Chromosome"/>
</dbReference>
<dbReference type="PROSITE" id="PS00107">
    <property type="entry name" value="PROTEIN_KINASE_ATP"/>
    <property type="match status" value="1"/>
</dbReference>
<dbReference type="RefSeq" id="WP_151969640.1">
    <property type="nucleotide sequence ID" value="NZ_AP019860.1"/>
</dbReference>
<proteinExistence type="predicted"/>
<dbReference type="Gene3D" id="3.30.200.20">
    <property type="entry name" value="Phosphorylase Kinase, domain 1"/>
    <property type="match status" value="1"/>
</dbReference>
<organism evidence="10 11">
    <name type="scientific">Uabimicrobium amorphum</name>
    <dbReference type="NCBI Taxonomy" id="2596890"/>
    <lineage>
        <taxon>Bacteria</taxon>
        <taxon>Pseudomonadati</taxon>
        <taxon>Planctomycetota</taxon>
        <taxon>Candidatus Uabimicrobiia</taxon>
        <taxon>Candidatus Uabimicrobiales</taxon>
        <taxon>Candidatus Uabimicrobiaceae</taxon>
        <taxon>Candidatus Uabimicrobium</taxon>
    </lineage>
</organism>
<dbReference type="InterPro" id="IPR017441">
    <property type="entry name" value="Protein_kinase_ATP_BS"/>
</dbReference>
<feature type="coiled-coil region" evidence="8">
    <location>
        <begin position="376"/>
        <end position="403"/>
    </location>
</feature>
<keyword evidence="11" id="KW-1185">Reference proteome</keyword>
<dbReference type="CDD" id="cd14014">
    <property type="entry name" value="STKc_PknB_like"/>
    <property type="match status" value="1"/>
</dbReference>
<dbReference type="SUPFAM" id="SSF49899">
    <property type="entry name" value="Concanavalin A-like lectins/glucanases"/>
    <property type="match status" value="1"/>
</dbReference>
<evidence type="ECO:0000256" key="7">
    <source>
        <dbReference type="PROSITE-ProRule" id="PRU10141"/>
    </source>
</evidence>
<evidence type="ECO:0000256" key="6">
    <source>
        <dbReference type="ARBA" id="ARBA00022840"/>
    </source>
</evidence>
<dbReference type="Gene3D" id="1.10.510.10">
    <property type="entry name" value="Transferase(Phosphotransferase) domain 1"/>
    <property type="match status" value="1"/>
</dbReference>
<keyword evidence="6 7" id="KW-0067">ATP-binding</keyword>
<evidence type="ECO:0000259" key="9">
    <source>
        <dbReference type="PROSITE" id="PS50011"/>
    </source>
</evidence>
<evidence type="ECO:0000313" key="11">
    <source>
        <dbReference type="Proteomes" id="UP000326354"/>
    </source>
</evidence>
<dbReference type="AlphaFoldDB" id="A0A5S9IP66"/>
<keyword evidence="3" id="KW-0808">Transferase</keyword>
<dbReference type="OrthoDB" id="500858at2"/>
<evidence type="ECO:0000256" key="3">
    <source>
        <dbReference type="ARBA" id="ARBA00022679"/>
    </source>
</evidence>
<protein>
    <recommendedName>
        <fullName evidence="1">non-specific serine/threonine protein kinase</fullName>
        <ecNumber evidence="1">2.7.11.1</ecNumber>
    </recommendedName>
</protein>
<evidence type="ECO:0000313" key="10">
    <source>
        <dbReference type="EMBL" id="BBM85543.1"/>
    </source>
</evidence>
<dbReference type="Pfam" id="PF00069">
    <property type="entry name" value="Pkinase"/>
    <property type="match status" value="1"/>
</dbReference>
<evidence type="ECO:0000256" key="5">
    <source>
        <dbReference type="ARBA" id="ARBA00022777"/>
    </source>
</evidence>
<reference evidence="10 11" key="1">
    <citation type="submission" date="2019-08" db="EMBL/GenBank/DDBJ databases">
        <title>Complete genome sequence of Candidatus Uab amorphum.</title>
        <authorList>
            <person name="Shiratori T."/>
            <person name="Suzuki S."/>
            <person name="Kakizawa Y."/>
            <person name="Ishida K."/>
        </authorList>
    </citation>
    <scope>NUCLEOTIDE SEQUENCE [LARGE SCALE GENOMIC DNA]</scope>
    <source>
        <strain evidence="10 11">SRT547</strain>
    </source>
</reference>
<dbReference type="PROSITE" id="PS50011">
    <property type="entry name" value="PROTEIN_KINASE_DOM"/>
    <property type="match status" value="1"/>
</dbReference>
<accession>A0A5S9IP66</accession>
<feature type="domain" description="Protein kinase" evidence="9">
    <location>
        <begin position="69"/>
        <end position="328"/>
    </location>
</feature>
<sequence>MNNKEDILIGKTAVAFGYINPVQLATCIQQLQKIRQQNTNCSLSQIFLREGLLSQAQLQAIEKQSFGRYRIEKEIGRGGMGRVYRAYDPQLDRVVALKTLLSQEQGNAVDRFLREAKTTAKLEHPNIIKVFDIGTESGMNFFAMEFINGVTLKKAIQNKMSTRSLIELMIKICRAVDYAHQNGVVHRDIKSVNIMLDANNIPYVMDFGLAKVTQVSKELSRSGTIVGTLEYMAPEQASGNTREVDAKSDIYSLGVVLYEICTGQTPFRGKSFANLIRQINEDEPRSVTEIKPRLSKHLDAICKKAMAKDKKRRYKSAQLLAQDLEKFLSGEKIKIKKMSPFHTLALQIKKRKFTFALTSAMLIVFSFTIYLQNDQLQKWKNTAIRYKNQAHQYEEKYKNFTRSRMNKKQIVKTLRAYPQLPKFEQDLRTSEILRMASPQDLTAIMQEFPKFKMLLINLLGQMSPDNDNPLLIDELQKVDAVTNPKLAETIILALSRWLHPKAYPLINNLRNRFPTMHPLRWRTKNAFNYLAKNTGKPQDRDAITNMRLTNITDSALLATAMPKNKVRIELSVTFRGDGTILDTVGVASAAEGAWNLRVSEEKIILSVYFAQSGPRDVRGWTNIGLYARKNREHHVVIDVKNSVYQLTVDGEKSKEYQRGPLAQLPVYLGDYPRDNSNTYGAIIGNVQVLYIGQ</sequence>
<name>A0A5S9IP66_UABAM</name>
<dbReference type="PROSITE" id="PS00108">
    <property type="entry name" value="PROTEIN_KINASE_ST"/>
    <property type="match status" value="1"/>
</dbReference>
<dbReference type="SMART" id="SM00220">
    <property type="entry name" value="S_TKc"/>
    <property type="match status" value="1"/>
</dbReference>
<dbReference type="PANTHER" id="PTHR43289">
    <property type="entry name" value="MITOGEN-ACTIVATED PROTEIN KINASE KINASE KINASE 20-RELATED"/>
    <property type="match status" value="1"/>
</dbReference>
<dbReference type="PANTHER" id="PTHR43289:SF6">
    <property type="entry name" value="SERINE_THREONINE-PROTEIN KINASE NEKL-3"/>
    <property type="match status" value="1"/>
</dbReference>
<dbReference type="InterPro" id="IPR011009">
    <property type="entry name" value="Kinase-like_dom_sf"/>
</dbReference>